<dbReference type="GO" id="GO:0030286">
    <property type="term" value="C:dynein complex"/>
    <property type="evidence" value="ECO:0007669"/>
    <property type="project" value="UniProtKB-KW"/>
</dbReference>
<keyword evidence="8" id="KW-1185">Reference proteome</keyword>
<comment type="subcellular location">
    <subcellularLocation>
        <location evidence="1">Cytoplasm</location>
    </subcellularLocation>
</comment>
<evidence type="ECO:0008006" key="9">
    <source>
        <dbReference type="Google" id="ProtNLM"/>
    </source>
</evidence>
<comment type="caution">
    <text evidence="7">The sequence shown here is derived from an EMBL/GenBank/DDBJ whole genome shotgun (WGS) entry which is preliminary data.</text>
</comment>
<dbReference type="InterPro" id="IPR028133">
    <property type="entry name" value="Dynamitin"/>
</dbReference>
<name>A0AA38MGX0_9CUCU</name>
<proteinExistence type="inferred from homology"/>
<keyword evidence="4" id="KW-0243">Dynein</keyword>
<dbReference type="Pfam" id="PF04912">
    <property type="entry name" value="Dynamitin"/>
    <property type="match status" value="1"/>
</dbReference>
<evidence type="ECO:0000256" key="5">
    <source>
        <dbReference type="SAM" id="Coils"/>
    </source>
</evidence>
<evidence type="ECO:0000313" key="8">
    <source>
        <dbReference type="Proteomes" id="UP001168821"/>
    </source>
</evidence>
<organism evidence="7 8">
    <name type="scientific">Zophobas morio</name>
    <dbReference type="NCBI Taxonomy" id="2755281"/>
    <lineage>
        <taxon>Eukaryota</taxon>
        <taxon>Metazoa</taxon>
        <taxon>Ecdysozoa</taxon>
        <taxon>Arthropoda</taxon>
        <taxon>Hexapoda</taxon>
        <taxon>Insecta</taxon>
        <taxon>Pterygota</taxon>
        <taxon>Neoptera</taxon>
        <taxon>Endopterygota</taxon>
        <taxon>Coleoptera</taxon>
        <taxon>Polyphaga</taxon>
        <taxon>Cucujiformia</taxon>
        <taxon>Tenebrionidae</taxon>
        <taxon>Zophobas</taxon>
    </lineage>
</organism>
<feature type="coiled-coil region" evidence="5">
    <location>
        <begin position="102"/>
        <end position="150"/>
    </location>
</feature>
<dbReference type="GO" id="GO:0005737">
    <property type="term" value="C:cytoplasm"/>
    <property type="evidence" value="ECO:0007669"/>
    <property type="project" value="UniProtKB-SubCell"/>
</dbReference>
<keyword evidence="3" id="KW-0963">Cytoplasm</keyword>
<dbReference type="EMBL" id="JALNTZ010000004">
    <property type="protein sequence ID" value="KAJ3655673.1"/>
    <property type="molecule type" value="Genomic_DNA"/>
</dbReference>
<evidence type="ECO:0000256" key="6">
    <source>
        <dbReference type="SAM" id="MobiDB-lite"/>
    </source>
</evidence>
<dbReference type="AlphaFoldDB" id="A0AA38MGX0"/>
<feature type="coiled-coil region" evidence="5">
    <location>
        <begin position="269"/>
        <end position="299"/>
    </location>
</feature>
<evidence type="ECO:0000313" key="7">
    <source>
        <dbReference type="EMBL" id="KAJ3655673.1"/>
    </source>
</evidence>
<comment type="similarity">
    <text evidence="2">Belongs to the dynactin subunit 2 family.</text>
</comment>
<dbReference type="GO" id="GO:0007017">
    <property type="term" value="P:microtubule-based process"/>
    <property type="evidence" value="ECO:0007669"/>
    <property type="project" value="InterPro"/>
</dbReference>
<dbReference type="Proteomes" id="UP001168821">
    <property type="component" value="Unassembled WGS sequence"/>
</dbReference>
<sequence length="396" mass="44624">MADPKYADLPGIAHDEPDVYETTDLPESDQTTDFFEEENDSVEKIHISASEAFNKFKGKFLKANNVDFSERISKRIRTGYDARSGDWELVGEGVKETPLQKYQRLQCEMKELLEEITKLKNEKTDEEPNCQVSSNQIEQALKKLTDLKLEEALGSEVISSISDPQGTQIKKLLTQLEQFKASARDKTESQAEGDGANIVYQLSYRPEQARLSQTSRVAELESRLHRLESILGSTNDKLTRLTSVTNKGTLLETAQYLSATASLLDSAQLDHIEGRLACLQQKLDAITEKKKQIAQDEEKDKMILELYELVKNSEKMNKLLPQTIERLKALEGLHNKATDFVKTLTQVETMQADITANVQNNKTLLQGVQESFATNLNEINATVVNLDARIKALKKK</sequence>
<feature type="region of interest" description="Disordered" evidence="6">
    <location>
        <begin position="1"/>
        <end position="26"/>
    </location>
</feature>
<evidence type="ECO:0000256" key="4">
    <source>
        <dbReference type="ARBA" id="ARBA00023017"/>
    </source>
</evidence>
<evidence type="ECO:0000256" key="2">
    <source>
        <dbReference type="ARBA" id="ARBA00006176"/>
    </source>
</evidence>
<reference evidence="7" key="1">
    <citation type="journal article" date="2023" name="G3 (Bethesda)">
        <title>Whole genome assemblies of Zophobas morio and Tenebrio molitor.</title>
        <authorList>
            <person name="Kaur S."/>
            <person name="Stinson S.A."/>
            <person name="diCenzo G.C."/>
        </authorList>
    </citation>
    <scope>NUCLEOTIDE SEQUENCE</scope>
    <source>
        <strain evidence="7">QUZm001</strain>
    </source>
</reference>
<keyword evidence="5" id="KW-0175">Coiled coil</keyword>
<protein>
    <recommendedName>
        <fullName evidence="9">Dynactin subunit 2</fullName>
    </recommendedName>
</protein>
<accession>A0AA38MGX0</accession>
<dbReference type="PANTHER" id="PTHR15346">
    <property type="entry name" value="DYNACTIN SUBUNIT"/>
    <property type="match status" value="1"/>
</dbReference>
<evidence type="ECO:0000256" key="1">
    <source>
        <dbReference type="ARBA" id="ARBA00004496"/>
    </source>
</evidence>
<dbReference type="GO" id="GO:0005869">
    <property type="term" value="C:dynactin complex"/>
    <property type="evidence" value="ECO:0007669"/>
    <property type="project" value="InterPro"/>
</dbReference>
<evidence type="ECO:0000256" key="3">
    <source>
        <dbReference type="ARBA" id="ARBA00022490"/>
    </source>
</evidence>
<gene>
    <name evidence="7" type="ORF">Zmor_014794</name>
</gene>